<name>A0AAN2PLS9_9BACI</name>
<evidence type="ECO:0000259" key="1">
    <source>
        <dbReference type="Pfam" id="PF09862"/>
    </source>
</evidence>
<dbReference type="InterPro" id="IPR018658">
    <property type="entry name" value="DUF2089"/>
</dbReference>
<evidence type="ECO:0000313" key="5">
    <source>
        <dbReference type="Proteomes" id="UP000182110"/>
    </source>
</evidence>
<reference evidence="4 5" key="1">
    <citation type="journal article" date="2014" name="Genome Announc.">
        <title>Genome Sequence of Bacillus simplex Strain P558, Isolated from a Human Fecal Sample.</title>
        <authorList>
            <person name="Croce O."/>
            <person name="Hugon P."/>
            <person name="Lagier J.C."/>
            <person name="Bibi F."/>
            <person name="Robert C."/>
            <person name="Azhar E.I."/>
            <person name="Raoult D."/>
            <person name="Fournier P.E."/>
        </authorList>
    </citation>
    <scope>NUCLEOTIDE SEQUENCE [LARGE SCALE GENOMIC DNA]</scope>
    <source>
        <strain evidence="4 5">P558</strain>
    </source>
</reference>
<dbReference type="AlphaFoldDB" id="A0AAN2PLS9"/>
<proteinExistence type="predicted"/>
<dbReference type="RefSeq" id="WP_072273640.1">
    <property type="nucleotide sequence ID" value="NZ_CCXW01000001.1"/>
</dbReference>
<evidence type="ECO:0000259" key="3">
    <source>
        <dbReference type="Pfam" id="PF22747"/>
    </source>
</evidence>
<dbReference type="EMBL" id="CCXW01000001">
    <property type="protein sequence ID" value="CEG34849.1"/>
    <property type="molecule type" value="Genomic_DNA"/>
</dbReference>
<evidence type="ECO:0000313" key="4">
    <source>
        <dbReference type="EMBL" id="CEG34849.1"/>
    </source>
</evidence>
<accession>A0AAN2PLS9</accession>
<comment type="caution">
    <text evidence="4">The sequence shown here is derived from an EMBL/GenBank/DDBJ whole genome shotgun (WGS) entry which is preliminary data.</text>
</comment>
<sequence length="144" mass="16349">MAYKVITDCPVCSKTLKITKLQCSHCHTTIENEFELSKLASLSKDQLHFVEVFLTCRGNIKEVEKELGISYPTVRGKLTDIISSLGYVQKKKNEVDEKKIVTDIISSLGYVQKKKNEVDEKKIVTMLENGEITPEEAIKLLKEE</sequence>
<dbReference type="Proteomes" id="UP000182110">
    <property type="component" value="Unassembled WGS sequence"/>
</dbReference>
<dbReference type="InterPro" id="IPR053957">
    <property type="entry name" value="DUF2089_Zn_ribbon"/>
</dbReference>
<protein>
    <recommendedName>
        <fullName evidence="6">DUF2089 domain-containing protein</fullName>
    </recommendedName>
</protein>
<dbReference type="Pfam" id="PF22747">
    <property type="entry name" value="Zn_ribbon_DUF2089"/>
    <property type="match status" value="1"/>
</dbReference>
<feature type="domain" description="DUF2089" evidence="1">
    <location>
        <begin position="42"/>
        <end position="87"/>
    </location>
</feature>
<organism evidence="4 5">
    <name type="scientific">Peribacillus simplex</name>
    <dbReference type="NCBI Taxonomy" id="1478"/>
    <lineage>
        <taxon>Bacteria</taxon>
        <taxon>Bacillati</taxon>
        <taxon>Bacillota</taxon>
        <taxon>Bacilli</taxon>
        <taxon>Bacillales</taxon>
        <taxon>Bacillaceae</taxon>
        <taxon>Peribacillus</taxon>
    </lineage>
</organism>
<dbReference type="InterPro" id="IPR053959">
    <property type="entry name" value="YvlB/LiaX_N"/>
</dbReference>
<evidence type="ECO:0008006" key="6">
    <source>
        <dbReference type="Google" id="ProtNLM"/>
    </source>
</evidence>
<dbReference type="Pfam" id="PF09862">
    <property type="entry name" value="DUF2089"/>
    <property type="match status" value="1"/>
</dbReference>
<gene>
    <name evidence="4" type="ORF">BN1180_05055</name>
</gene>
<feature type="domain" description="YvlB/LiaX N-terminal" evidence="2">
    <location>
        <begin position="120"/>
        <end position="143"/>
    </location>
</feature>
<feature type="domain" description="DUF2089" evidence="3">
    <location>
        <begin position="9"/>
        <end position="40"/>
    </location>
</feature>
<keyword evidence="5" id="KW-1185">Reference proteome</keyword>
<evidence type="ECO:0000259" key="2">
    <source>
        <dbReference type="Pfam" id="PF22746"/>
    </source>
</evidence>
<dbReference type="Pfam" id="PF22746">
    <property type="entry name" value="SHOCT-like_DUF2089-C"/>
    <property type="match status" value="1"/>
</dbReference>